<keyword evidence="2 7" id="KW-0554">One-carbon metabolism</keyword>
<dbReference type="GO" id="GO:0005829">
    <property type="term" value="C:cytosol"/>
    <property type="evidence" value="ECO:0007669"/>
    <property type="project" value="TreeGrafter"/>
</dbReference>
<dbReference type="InterPro" id="IPR020631">
    <property type="entry name" value="THF_DH/CycHdrlase_NAD-bd_dom"/>
</dbReference>
<dbReference type="InterPro" id="IPR046346">
    <property type="entry name" value="Aminoacid_DH-like_N_sf"/>
</dbReference>
<evidence type="ECO:0000256" key="2">
    <source>
        <dbReference type="ARBA" id="ARBA00022563"/>
    </source>
</evidence>
<dbReference type="PRINTS" id="PR00085">
    <property type="entry name" value="THFDHDRGNASE"/>
</dbReference>
<evidence type="ECO:0000256" key="7">
    <source>
        <dbReference type="HAMAP-Rule" id="MF_01576"/>
    </source>
</evidence>
<dbReference type="UniPathway" id="UPA00193"/>
<evidence type="ECO:0000256" key="4">
    <source>
        <dbReference type="ARBA" id="ARBA00022857"/>
    </source>
</evidence>
<evidence type="ECO:0000256" key="3">
    <source>
        <dbReference type="ARBA" id="ARBA00022801"/>
    </source>
</evidence>
<dbReference type="EMBL" id="FQWV01000003">
    <property type="protein sequence ID" value="SHG99153.1"/>
    <property type="molecule type" value="Genomic_DNA"/>
</dbReference>
<dbReference type="HAMAP" id="MF_01576">
    <property type="entry name" value="THF_DHG_CYH"/>
    <property type="match status" value="1"/>
</dbReference>
<dbReference type="STRING" id="43928.SAMN05443636_1536"/>
<comment type="catalytic activity">
    <reaction evidence="7">
        <text>(6R)-5,10-methenyltetrahydrofolate + H2O = (6R)-10-formyltetrahydrofolate + H(+)</text>
        <dbReference type="Rhea" id="RHEA:23700"/>
        <dbReference type="ChEBI" id="CHEBI:15377"/>
        <dbReference type="ChEBI" id="CHEBI:15378"/>
        <dbReference type="ChEBI" id="CHEBI:57455"/>
        <dbReference type="ChEBI" id="CHEBI:195366"/>
        <dbReference type="EC" id="3.5.4.9"/>
    </reaction>
</comment>
<dbReference type="Gene3D" id="3.40.50.10860">
    <property type="entry name" value="Leucine Dehydrogenase, chain A, domain 1"/>
    <property type="match status" value="1"/>
</dbReference>
<dbReference type="SUPFAM" id="SSF53223">
    <property type="entry name" value="Aminoacid dehydrogenase-like, N-terminal domain"/>
    <property type="match status" value="1"/>
</dbReference>
<dbReference type="Pfam" id="PF02882">
    <property type="entry name" value="THF_DHG_CYH_C"/>
    <property type="match status" value="1"/>
</dbReference>
<dbReference type="PANTHER" id="PTHR48099:SF5">
    <property type="entry name" value="C-1-TETRAHYDROFOLATE SYNTHASE, CYTOPLASMIC"/>
    <property type="match status" value="1"/>
</dbReference>
<dbReference type="Gene3D" id="3.40.50.720">
    <property type="entry name" value="NAD(P)-binding Rossmann-like Domain"/>
    <property type="match status" value="1"/>
</dbReference>
<evidence type="ECO:0000256" key="5">
    <source>
        <dbReference type="ARBA" id="ARBA00023002"/>
    </source>
</evidence>
<dbReference type="RefSeq" id="WP_073308153.1">
    <property type="nucleotide sequence ID" value="NZ_FQWV01000003.1"/>
</dbReference>
<evidence type="ECO:0000259" key="10">
    <source>
        <dbReference type="Pfam" id="PF02882"/>
    </source>
</evidence>
<feature type="domain" description="Tetrahydrofolate dehydrogenase/cyclohydrolase NAD(P)-binding" evidence="10">
    <location>
        <begin position="136"/>
        <end position="281"/>
    </location>
</feature>
<dbReference type="GO" id="GO:0006164">
    <property type="term" value="P:purine nucleotide biosynthetic process"/>
    <property type="evidence" value="ECO:0007669"/>
    <property type="project" value="UniProtKB-KW"/>
</dbReference>
<evidence type="ECO:0000256" key="1">
    <source>
        <dbReference type="ARBA" id="ARBA00004777"/>
    </source>
</evidence>
<evidence type="ECO:0000256" key="6">
    <source>
        <dbReference type="ARBA" id="ARBA00023268"/>
    </source>
</evidence>
<dbReference type="Pfam" id="PF00763">
    <property type="entry name" value="THF_DHG_CYH"/>
    <property type="match status" value="1"/>
</dbReference>
<comment type="function">
    <text evidence="7">Catalyzes the oxidation of 5,10-methylenetetrahydrofolate to 5,10-methenyltetrahydrofolate and then the hydrolysis of 5,10-methenyltetrahydrofolate to 10-formyltetrahydrofolate.</text>
</comment>
<keyword evidence="6 7" id="KW-0511">Multifunctional enzyme</keyword>
<keyword evidence="7" id="KW-0368">Histidine biosynthesis</keyword>
<dbReference type="EC" id="3.5.4.9" evidence="7"/>
<dbReference type="GO" id="GO:0004488">
    <property type="term" value="F:methylenetetrahydrofolate dehydrogenase (NADP+) activity"/>
    <property type="evidence" value="ECO:0007669"/>
    <property type="project" value="UniProtKB-UniRule"/>
</dbReference>
<keyword evidence="3 7" id="KW-0378">Hydrolase</keyword>
<keyword evidence="4 7" id="KW-0521">NADP</keyword>
<evidence type="ECO:0000313" key="12">
    <source>
        <dbReference type="Proteomes" id="UP000184357"/>
    </source>
</evidence>
<comment type="caution">
    <text evidence="7">Lacks conserved residue(s) required for the propagation of feature annotation.</text>
</comment>
<dbReference type="EC" id="1.5.1.5" evidence="7"/>
<dbReference type="SUPFAM" id="SSF51735">
    <property type="entry name" value="NAD(P)-binding Rossmann-fold domains"/>
    <property type="match status" value="1"/>
</dbReference>
<comment type="similarity">
    <text evidence="7">Belongs to the tetrahydrofolate dehydrogenase/cyclohydrolase family.</text>
</comment>
<evidence type="ECO:0000313" key="11">
    <source>
        <dbReference type="EMBL" id="SHG99153.1"/>
    </source>
</evidence>
<feature type="region of interest" description="Disordered" evidence="8">
    <location>
        <begin position="20"/>
        <end position="39"/>
    </location>
</feature>
<gene>
    <name evidence="7" type="primary">folD</name>
    <name evidence="11" type="ORF">SAMN05443636_1536</name>
</gene>
<dbReference type="InterPro" id="IPR020630">
    <property type="entry name" value="THF_DH/CycHdrlase_cat_dom"/>
</dbReference>
<dbReference type="GO" id="GO:0035999">
    <property type="term" value="P:tetrahydrofolate interconversion"/>
    <property type="evidence" value="ECO:0007669"/>
    <property type="project" value="UniProtKB-UniRule"/>
</dbReference>
<feature type="domain" description="Tetrahydrofolate dehydrogenase/cyclohydrolase catalytic" evidence="9">
    <location>
        <begin position="6"/>
        <end position="117"/>
    </location>
</feature>
<dbReference type="InterPro" id="IPR036291">
    <property type="entry name" value="NAD(P)-bd_dom_sf"/>
</dbReference>
<keyword evidence="7" id="KW-0486">Methionine biosynthesis</keyword>
<keyword evidence="7" id="KW-0658">Purine biosynthesis</keyword>
<reference evidence="11 12" key="1">
    <citation type="submission" date="2016-11" db="EMBL/GenBank/DDBJ databases">
        <authorList>
            <person name="Jaros S."/>
            <person name="Januszkiewicz K."/>
            <person name="Wedrychowicz H."/>
        </authorList>
    </citation>
    <scope>NUCLEOTIDE SEQUENCE [LARGE SCALE GENOMIC DNA]</scope>
    <source>
        <strain evidence="11 12">DSM 9297</strain>
    </source>
</reference>
<accession>A0A1M5PD33</accession>
<evidence type="ECO:0000256" key="8">
    <source>
        <dbReference type="SAM" id="MobiDB-lite"/>
    </source>
</evidence>
<comment type="catalytic activity">
    <reaction evidence="7">
        <text>(6R)-5,10-methylene-5,6,7,8-tetrahydrofolate + NADP(+) = (6R)-5,10-methenyltetrahydrofolate + NADPH</text>
        <dbReference type="Rhea" id="RHEA:22812"/>
        <dbReference type="ChEBI" id="CHEBI:15636"/>
        <dbReference type="ChEBI" id="CHEBI:57455"/>
        <dbReference type="ChEBI" id="CHEBI:57783"/>
        <dbReference type="ChEBI" id="CHEBI:58349"/>
        <dbReference type="EC" id="1.5.1.5"/>
    </reaction>
</comment>
<feature type="binding site" evidence="7">
    <location>
        <begin position="162"/>
        <end position="164"/>
    </location>
    <ligand>
        <name>NADP(+)</name>
        <dbReference type="ChEBI" id="CHEBI:58349"/>
    </ligand>
</feature>
<dbReference type="Proteomes" id="UP000184357">
    <property type="component" value="Unassembled WGS sequence"/>
</dbReference>
<dbReference type="AlphaFoldDB" id="A0A1M5PD33"/>
<keyword evidence="5 7" id="KW-0560">Oxidoreductase</keyword>
<dbReference type="GO" id="GO:0009086">
    <property type="term" value="P:methionine biosynthetic process"/>
    <property type="evidence" value="ECO:0007669"/>
    <property type="project" value="UniProtKB-KW"/>
</dbReference>
<dbReference type="InterPro" id="IPR000672">
    <property type="entry name" value="THF_DH/CycHdrlase"/>
</dbReference>
<sequence length="286" mass="29662">MPAERLRGEPVAKRLRESVRDRVARLDTPPTLGTVLASDDPSDARFVELKGEAAAAAGMTHRDRRLDPEASPDRVYEAVGELSRDPTVDAVFLQVPLPDGVALEAVRERIAPEKDVDCFHPANLGRLVAGTPRFRPATPAAVLRLLSAYDVELAGAAVAVVGRSAVVGRPLANLLVAADATVTVCHDRTADLGAVTRRADVVVTALGEPGCIDGSMLAPGSVVVDASSIRRETDDGVEVVGDVDQSSARSVAGALTPVPGGVGPVTLAALLENTVTAAERRRGGPG</sequence>
<keyword evidence="12" id="KW-1185">Reference proteome</keyword>
<organism evidence="11 12">
    <name type="scientific">Halobaculum gomorrense</name>
    <dbReference type="NCBI Taxonomy" id="43928"/>
    <lineage>
        <taxon>Archaea</taxon>
        <taxon>Methanobacteriati</taxon>
        <taxon>Methanobacteriota</taxon>
        <taxon>Stenosarchaea group</taxon>
        <taxon>Halobacteria</taxon>
        <taxon>Halobacteriales</taxon>
        <taxon>Haloferacaceae</taxon>
        <taxon>Halobaculum</taxon>
    </lineage>
</organism>
<comment type="subunit">
    <text evidence="7">Homodimer.</text>
</comment>
<dbReference type="GO" id="GO:0004477">
    <property type="term" value="F:methenyltetrahydrofolate cyclohydrolase activity"/>
    <property type="evidence" value="ECO:0007669"/>
    <property type="project" value="UniProtKB-UniRule"/>
</dbReference>
<proteinExistence type="inferred from homology"/>
<evidence type="ECO:0000259" key="9">
    <source>
        <dbReference type="Pfam" id="PF00763"/>
    </source>
</evidence>
<dbReference type="CDD" id="cd01080">
    <property type="entry name" value="NAD_bind_m-THF_DH_Cyclohyd"/>
    <property type="match status" value="1"/>
</dbReference>
<dbReference type="PANTHER" id="PTHR48099">
    <property type="entry name" value="C-1-TETRAHYDROFOLATE SYNTHASE, CYTOPLASMIC-RELATED"/>
    <property type="match status" value="1"/>
</dbReference>
<dbReference type="GO" id="GO:0000105">
    <property type="term" value="P:L-histidine biosynthetic process"/>
    <property type="evidence" value="ECO:0007669"/>
    <property type="project" value="UniProtKB-KW"/>
</dbReference>
<keyword evidence="7" id="KW-0028">Amino-acid biosynthesis</keyword>
<protein>
    <recommendedName>
        <fullName evidence="7">Bifunctional protein FolD</fullName>
    </recommendedName>
    <domain>
        <recommendedName>
            <fullName evidence="7">Methylenetetrahydrofolate dehydrogenase</fullName>
            <ecNumber evidence="7">1.5.1.5</ecNumber>
        </recommendedName>
    </domain>
    <domain>
        <recommendedName>
            <fullName evidence="7">Methenyltetrahydrofolate cyclohydrolase</fullName>
            <ecNumber evidence="7">3.5.4.9</ecNumber>
        </recommendedName>
    </domain>
</protein>
<name>A0A1M5PD33_9EURY</name>
<dbReference type="OrthoDB" id="9455at2157"/>
<comment type="pathway">
    <text evidence="1 7">One-carbon metabolism; tetrahydrofolate interconversion.</text>
</comment>